<dbReference type="InterPro" id="IPR009081">
    <property type="entry name" value="PP-bd_ACP"/>
</dbReference>
<evidence type="ECO:0000256" key="2">
    <source>
        <dbReference type="ARBA" id="ARBA00022553"/>
    </source>
</evidence>
<dbReference type="Pfam" id="PF07993">
    <property type="entry name" value="NAD_binding_4"/>
    <property type="match status" value="1"/>
</dbReference>
<dbReference type="PANTHER" id="PTHR43439:SF2">
    <property type="entry name" value="ENZYME, PUTATIVE (JCVI)-RELATED"/>
    <property type="match status" value="1"/>
</dbReference>
<dbReference type="InterPro" id="IPR042099">
    <property type="entry name" value="ANL_N_sf"/>
</dbReference>
<dbReference type="InterPro" id="IPR000873">
    <property type="entry name" value="AMP-dep_synth/lig_dom"/>
</dbReference>
<comment type="caution">
    <text evidence="6">The sequence shown here is derived from an EMBL/GenBank/DDBJ whole genome shotgun (WGS) entry which is preliminary data.</text>
</comment>
<dbReference type="EMBL" id="MDDG01000009">
    <property type="protein sequence ID" value="OQE38082.1"/>
    <property type="molecule type" value="Genomic_DNA"/>
</dbReference>
<organism evidence="6 7">
    <name type="scientific">Penicillium coprophilum</name>
    <dbReference type="NCBI Taxonomy" id="36646"/>
    <lineage>
        <taxon>Eukaryota</taxon>
        <taxon>Fungi</taxon>
        <taxon>Dikarya</taxon>
        <taxon>Ascomycota</taxon>
        <taxon>Pezizomycotina</taxon>
        <taxon>Eurotiomycetes</taxon>
        <taxon>Eurotiomycetidae</taxon>
        <taxon>Eurotiales</taxon>
        <taxon>Aspergillaceae</taxon>
        <taxon>Penicillium</taxon>
    </lineage>
</organism>
<dbReference type="AlphaFoldDB" id="A0A1V6UI10"/>
<dbReference type="Pfam" id="PF00550">
    <property type="entry name" value="PP-binding"/>
    <property type="match status" value="1"/>
</dbReference>
<accession>A0A1V6UI10</accession>
<dbReference type="InterPro" id="IPR051414">
    <property type="entry name" value="Adenylate-forming_Reductase"/>
</dbReference>
<evidence type="ECO:0000313" key="7">
    <source>
        <dbReference type="Proteomes" id="UP000191500"/>
    </source>
</evidence>
<reference evidence="7" key="1">
    <citation type="journal article" date="2017" name="Nat. Microbiol.">
        <title>Global analysis of biosynthetic gene clusters reveals vast potential of secondary metabolite production in Penicillium species.</title>
        <authorList>
            <person name="Nielsen J.C."/>
            <person name="Grijseels S."/>
            <person name="Prigent S."/>
            <person name="Ji B."/>
            <person name="Dainat J."/>
            <person name="Nielsen K.F."/>
            <person name="Frisvad J.C."/>
            <person name="Workman M."/>
            <person name="Nielsen J."/>
        </authorList>
    </citation>
    <scope>NUCLEOTIDE SEQUENCE [LARGE SCALE GENOMIC DNA]</scope>
    <source>
        <strain evidence="7">IBT 31321</strain>
    </source>
</reference>
<feature type="domain" description="Carrier" evidence="4">
    <location>
        <begin position="569"/>
        <end position="633"/>
    </location>
</feature>
<protein>
    <recommendedName>
        <fullName evidence="8">Carrier domain-containing protein</fullName>
    </recommendedName>
</protein>
<dbReference type="Proteomes" id="UP000191500">
    <property type="component" value="Unassembled WGS sequence"/>
</dbReference>
<evidence type="ECO:0000259" key="5">
    <source>
        <dbReference type="Pfam" id="PF07993"/>
    </source>
</evidence>
<dbReference type="STRING" id="36646.A0A1V6UI10"/>
<evidence type="ECO:0000259" key="4">
    <source>
        <dbReference type="Pfam" id="PF00550"/>
    </source>
</evidence>
<dbReference type="PROSITE" id="PS00012">
    <property type="entry name" value="PHOSPHOPANTETHEINE"/>
    <property type="match status" value="1"/>
</dbReference>
<dbReference type="SUPFAM" id="SSF56801">
    <property type="entry name" value="Acetyl-CoA synthetase-like"/>
    <property type="match status" value="1"/>
</dbReference>
<dbReference type="InterPro" id="IPR036736">
    <property type="entry name" value="ACP-like_sf"/>
</dbReference>
<dbReference type="Gene3D" id="3.40.50.12780">
    <property type="entry name" value="N-terminal domain of ligase-like"/>
    <property type="match status" value="1"/>
</dbReference>
<dbReference type="PANTHER" id="PTHR43439">
    <property type="entry name" value="PHENYLACETATE-COENZYME A LIGASE"/>
    <property type="match status" value="1"/>
</dbReference>
<feature type="domain" description="Thioester reductase (TE)" evidence="5">
    <location>
        <begin position="690"/>
        <end position="928"/>
    </location>
</feature>
<dbReference type="GO" id="GO:0044550">
    <property type="term" value="P:secondary metabolite biosynthetic process"/>
    <property type="evidence" value="ECO:0007669"/>
    <property type="project" value="UniProtKB-ARBA"/>
</dbReference>
<dbReference type="SUPFAM" id="SSF51735">
    <property type="entry name" value="NAD(P)-binding Rossmann-fold domains"/>
    <property type="match status" value="1"/>
</dbReference>
<dbReference type="InterPro" id="IPR036291">
    <property type="entry name" value="NAD(P)-bd_dom_sf"/>
</dbReference>
<dbReference type="Pfam" id="PF00501">
    <property type="entry name" value="AMP-binding"/>
    <property type="match status" value="1"/>
</dbReference>
<name>A0A1V6UI10_9EURO</name>
<evidence type="ECO:0008006" key="8">
    <source>
        <dbReference type="Google" id="ProtNLM"/>
    </source>
</evidence>
<keyword evidence="7" id="KW-1185">Reference proteome</keyword>
<keyword evidence="1" id="KW-0596">Phosphopantetheine</keyword>
<dbReference type="InterPro" id="IPR006162">
    <property type="entry name" value="Ppantetheine_attach_site"/>
</dbReference>
<dbReference type="SUPFAM" id="SSF47336">
    <property type="entry name" value="ACP-like"/>
    <property type="match status" value="1"/>
</dbReference>
<evidence type="ECO:0000313" key="6">
    <source>
        <dbReference type="EMBL" id="OQE38082.1"/>
    </source>
</evidence>
<keyword evidence="2" id="KW-0597">Phosphoprotein</keyword>
<dbReference type="Pfam" id="PF23562">
    <property type="entry name" value="AMP-binding_C_3"/>
    <property type="match status" value="1"/>
</dbReference>
<dbReference type="Gene3D" id="1.10.1200.10">
    <property type="entry name" value="ACP-like"/>
    <property type="match status" value="1"/>
</dbReference>
<proteinExistence type="predicted"/>
<dbReference type="Gene3D" id="3.40.50.720">
    <property type="entry name" value="NAD(P)-binding Rossmann-like Domain"/>
    <property type="match status" value="1"/>
</dbReference>
<gene>
    <name evidence="6" type="ORF">PENCOP_c009G05932</name>
</gene>
<feature type="domain" description="AMP-dependent synthetase/ligase" evidence="3">
    <location>
        <begin position="30"/>
        <end position="350"/>
    </location>
</feature>
<sequence length="1073" mass="118149">MPNFYPESELLPHTVDYYARVKPNALYAEYPASPMSYDDGYVPITYRTFANAINGVAWWLTKTLGPGQGDVLTYIGPNDLRYPALVIGAVKAEYCMFLTSPRNSLAAHESLLRSLSCTKVLATTPRPPPITNLLDVSMPLEVYDVPSLQELLANEYPHFEYHKNYPDDVSTRLVSIHTSGSTGIPKPISWTFETTTRHMRMVALSPPEDFEGQHSWSQGKRMFLTLPPFHAGGLGVLLFMGMPAGMTIILPTSGGLPTAAALVEARKQTPFEIALVVPSIIHELAQQPDLLDYCSQHLEYLIYAGGDLPQEVGDTVVSKLNLVNQYAATEVGMLSAIHSVKRDPREDWRYTQFHPDLGVEMRPFTEDEYELVIVHTPEREAHQLPSTIFPGQQEYYTRDLWMRHPDLTKPDLWRWSARADDVIVFLNGEKTNPVSMEQHIAASNPEVSAVIVAGTHRFQASLIVDFSGDGDMGPSERAAAIEKIWPSIEEANRACPAHARLARTHILFTTSEKPMPRTAKGTIQRAGALALYAPELDALYVSADQLGARENNETSGPGRVSNPQEVSDFIQRSLVDVTGWSADQVSTAESFFALGLDSLQTITAARRIKRGLDLPSFTPNMIYLSPSLSALTQATLRLTQDDAVTQAVGREAMLAERDNLLNHFKEKLDDAQPRAIAQSDTATRSQVVVLTGSTGTLGTYILSTLLNDPSVSHIHCLNRKKDSATIQQQKSNLYHLHSTLNPSKVTFWHADLTRPDLGLPTESLQTLQETATVIIHNAWTVNFNLPLSSFTPDLHAITNLINLTTSSPNNPHLFFLSSISSVLGHKTTSQTTPEELITTTHPAPNGYANSKYIAEHLLSHATQTHSINASFARIGQIAGAARSPGLWNRNEWFPSLVRSSLQVRALPETLGSTLGRVDWVPVDLLAEVLVDLALWQGSDGAARGPRQSVNVFHPLNLYPEAWGVIAPVVAEMLSLISGEEIAFVDLSAWVQMVRLDIEGSEGELEGLLERNPAAKLLGFFEGVVAEIGAGPGNVLDTRGTAEISKRLRGIQGVGSMPHWVQKWIGEWLRPSND</sequence>
<evidence type="ECO:0000259" key="3">
    <source>
        <dbReference type="Pfam" id="PF00501"/>
    </source>
</evidence>
<evidence type="ECO:0000256" key="1">
    <source>
        <dbReference type="ARBA" id="ARBA00022450"/>
    </source>
</evidence>
<dbReference type="InterPro" id="IPR013120">
    <property type="entry name" value="FAR_NAD-bd"/>
</dbReference>